<sequence length="428" mass="44764">MATIELGEISGRRPEDSRPLGRDRRLAAAAVVVLCSLTVAGSAVPAPRGVRPLWSVSGMGSPSSALTADSAYVYRSDANSTRVSAYDLASGRLRWQRSFPGAAGYVQVAERAGLLLIPAEVSRTARPGYETVALSAATGAEAWRAPGEPYTVGGDTALMTEYAADGGLLRVRLARLGDNSTVWSRDTPGVRNQVVAMSGDRPGAVVTATASGEIRVYAYATGALTASGRIPMVEPRPEEGYFNDLVAGGGHLVVNQARGGVFELTVYRLDTLEELWNIHDTEGYAFACGPSLCLSGAGGLVAYDPATGRVRWRLPEATNALAVGAERLVVDDGSEEGEPALVDAATGEPVGEPGRGSVVWSPAPGGSVLLLRSTVSPPGRTAVTRWELATGRQALLGTIGRMPGYQCQSTGRYLTCARGDLFEVSEVP</sequence>
<dbReference type="PANTHER" id="PTHR34512">
    <property type="entry name" value="CELL SURFACE PROTEIN"/>
    <property type="match status" value="1"/>
</dbReference>
<dbReference type="InterPro" id="IPR002372">
    <property type="entry name" value="PQQ_rpt_dom"/>
</dbReference>
<dbReference type="InterPro" id="IPR011047">
    <property type="entry name" value="Quinoprotein_ADH-like_sf"/>
</dbReference>
<feature type="region of interest" description="Disordered" evidence="1">
    <location>
        <begin position="1"/>
        <end position="21"/>
    </location>
</feature>
<dbReference type="PANTHER" id="PTHR34512:SF30">
    <property type="entry name" value="OUTER MEMBRANE PROTEIN ASSEMBLY FACTOR BAMB"/>
    <property type="match status" value="1"/>
</dbReference>
<dbReference type="SUPFAM" id="SSF50998">
    <property type="entry name" value="Quinoprotein alcohol dehydrogenase-like"/>
    <property type="match status" value="1"/>
</dbReference>
<dbReference type="Proteomes" id="UP000609879">
    <property type="component" value="Unassembled WGS sequence"/>
</dbReference>
<dbReference type="EMBL" id="BOMI01000125">
    <property type="protein sequence ID" value="GID77667.1"/>
    <property type="molecule type" value="Genomic_DNA"/>
</dbReference>
<feature type="domain" description="Pyrrolo-quinoline quinone repeat" evidence="2">
    <location>
        <begin position="81"/>
        <end position="232"/>
    </location>
</feature>
<proteinExistence type="predicted"/>
<reference evidence="3 4" key="1">
    <citation type="submission" date="2021-01" db="EMBL/GenBank/DDBJ databases">
        <title>Whole genome shotgun sequence of Actinoplanes deccanensis NBRC 13994.</title>
        <authorList>
            <person name="Komaki H."/>
            <person name="Tamura T."/>
        </authorList>
    </citation>
    <scope>NUCLEOTIDE SEQUENCE [LARGE SCALE GENOMIC DNA]</scope>
    <source>
        <strain evidence="3 4">NBRC 13994</strain>
    </source>
</reference>
<protein>
    <recommendedName>
        <fullName evidence="2">Pyrrolo-quinoline quinone repeat domain-containing protein</fullName>
    </recommendedName>
</protein>
<dbReference type="RefSeq" id="WP_203771857.1">
    <property type="nucleotide sequence ID" value="NZ_BAAABO010000043.1"/>
</dbReference>
<evidence type="ECO:0000256" key="1">
    <source>
        <dbReference type="SAM" id="MobiDB-lite"/>
    </source>
</evidence>
<dbReference type="Gene3D" id="2.130.10.10">
    <property type="entry name" value="YVTN repeat-like/Quinoprotein amine dehydrogenase"/>
    <property type="match status" value="2"/>
</dbReference>
<name>A0ABQ3YCG4_9ACTN</name>
<keyword evidence="4" id="KW-1185">Reference proteome</keyword>
<comment type="caution">
    <text evidence="3">The sequence shown here is derived from an EMBL/GenBank/DDBJ whole genome shotgun (WGS) entry which is preliminary data.</text>
</comment>
<evidence type="ECO:0000313" key="3">
    <source>
        <dbReference type="EMBL" id="GID77667.1"/>
    </source>
</evidence>
<gene>
    <name evidence="3" type="ORF">Ade02nite_63080</name>
</gene>
<feature type="domain" description="Pyrrolo-quinoline quinone repeat" evidence="2">
    <location>
        <begin position="273"/>
        <end position="377"/>
    </location>
</feature>
<feature type="compositionally biased region" description="Basic and acidic residues" evidence="1">
    <location>
        <begin position="10"/>
        <end position="21"/>
    </location>
</feature>
<organism evidence="3 4">
    <name type="scientific">Paractinoplanes deccanensis</name>
    <dbReference type="NCBI Taxonomy" id="113561"/>
    <lineage>
        <taxon>Bacteria</taxon>
        <taxon>Bacillati</taxon>
        <taxon>Actinomycetota</taxon>
        <taxon>Actinomycetes</taxon>
        <taxon>Micromonosporales</taxon>
        <taxon>Micromonosporaceae</taxon>
        <taxon>Paractinoplanes</taxon>
    </lineage>
</organism>
<evidence type="ECO:0000313" key="4">
    <source>
        <dbReference type="Proteomes" id="UP000609879"/>
    </source>
</evidence>
<dbReference type="InterPro" id="IPR015943">
    <property type="entry name" value="WD40/YVTN_repeat-like_dom_sf"/>
</dbReference>
<evidence type="ECO:0000259" key="2">
    <source>
        <dbReference type="Pfam" id="PF13360"/>
    </source>
</evidence>
<dbReference type="Pfam" id="PF13360">
    <property type="entry name" value="PQQ_2"/>
    <property type="match status" value="2"/>
</dbReference>
<accession>A0ABQ3YCG4</accession>